<dbReference type="Pfam" id="PF01075">
    <property type="entry name" value="Glyco_transf_9"/>
    <property type="match status" value="1"/>
</dbReference>
<dbReference type="GO" id="GO:0008713">
    <property type="term" value="F:ADP-heptose-lipopolysaccharide heptosyltransferase activity"/>
    <property type="evidence" value="ECO:0007669"/>
    <property type="project" value="TreeGrafter"/>
</dbReference>
<dbReference type="AlphaFoldDB" id="Q01QV0"/>
<dbReference type="GO" id="GO:0005829">
    <property type="term" value="C:cytosol"/>
    <property type="evidence" value="ECO:0007669"/>
    <property type="project" value="TreeGrafter"/>
</dbReference>
<sequence>MPSTLCEDMARQVLEQCIAGAAPERLPQALLEEPCAKALFGILVEGLSDRFEPALANCYARLFSLAIPGADLAHYERVRVTRRVEGEPARVIVLSRVTLGADVAVTSVLIDAAKRRFPNAQIVFAGPRKNFEIFAADPRLTHAPVEYRRGSLAERVAVWPGLKTLAAGTDTVVIDADSRLTQLGLLPVGDPSRYHLFDSRSYGGASNASLPNLAAQWAEETFGVAGAKPYVAPVGKISDLPRNYIAISLGVGENPAKRIADPFEPELLRYLATVAPLVIDKGAGGEEAARVQRAAGSAASFWEGSFAGFAKIIAGASLYVGYDSAGQHVAAACGIPLISIFAGFPVPRMFDRWRPKGTAIRVDNPDPAEVLARVRAATNTLE</sequence>
<evidence type="ECO:0000313" key="3">
    <source>
        <dbReference type="EMBL" id="ABJ87970.1"/>
    </source>
</evidence>
<keyword evidence="2 3" id="KW-0808">Transferase</keyword>
<dbReference type="PANTHER" id="PTHR30160">
    <property type="entry name" value="TETRAACYLDISACCHARIDE 4'-KINASE-RELATED"/>
    <property type="match status" value="1"/>
</dbReference>
<dbReference type="HOGENOM" id="CLU_723406_0_0_0"/>
<dbReference type="GO" id="GO:0009244">
    <property type="term" value="P:lipopolysaccharide core region biosynthetic process"/>
    <property type="evidence" value="ECO:0007669"/>
    <property type="project" value="TreeGrafter"/>
</dbReference>
<dbReference type="InterPro" id="IPR051199">
    <property type="entry name" value="LPS_LOS_Heptosyltrfase"/>
</dbReference>
<evidence type="ECO:0000256" key="2">
    <source>
        <dbReference type="ARBA" id="ARBA00022679"/>
    </source>
</evidence>
<dbReference type="eggNOG" id="COG0859">
    <property type="taxonomic scope" value="Bacteria"/>
</dbReference>
<dbReference type="SUPFAM" id="SSF53756">
    <property type="entry name" value="UDP-Glycosyltransferase/glycogen phosphorylase"/>
    <property type="match status" value="1"/>
</dbReference>
<keyword evidence="1" id="KW-0328">Glycosyltransferase</keyword>
<reference evidence="3" key="1">
    <citation type="submission" date="2006-10" db="EMBL/GenBank/DDBJ databases">
        <title>Complete sequence of Solibacter usitatus Ellin6076.</title>
        <authorList>
            <consortium name="US DOE Joint Genome Institute"/>
            <person name="Copeland A."/>
            <person name="Lucas S."/>
            <person name="Lapidus A."/>
            <person name="Barry K."/>
            <person name="Detter J.C."/>
            <person name="Glavina del Rio T."/>
            <person name="Hammon N."/>
            <person name="Israni S."/>
            <person name="Dalin E."/>
            <person name="Tice H."/>
            <person name="Pitluck S."/>
            <person name="Thompson L.S."/>
            <person name="Brettin T."/>
            <person name="Bruce D."/>
            <person name="Han C."/>
            <person name="Tapia R."/>
            <person name="Gilna P."/>
            <person name="Schmutz J."/>
            <person name="Larimer F."/>
            <person name="Land M."/>
            <person name="Hauser L."/>
            <person name="Kyrpides N."/>
            <person name="Mikhailova N."/>
            <person name="Janssen P.H."/>
            <person name="Kuske C.R."/>
            <person name="Richardson P."/>
        </authorList>
    </citation>
    <scope>NUCLEOTIDE SEQUENCE</scope>
    <source>
        <strain evidence="3">Ellin6076</strain>
    </source>
</reference>
<dbReference type="STRING" id="234267.Acid_7057"/>
<dbReference type="EMBL" id="CP000473">
    <property type="protein sequence ID" value="ABJ87970.1"/>
    <property type="molecule type" value="Genomic_DNA"/>
</dbReference>
<dbReference type="InterPro" id="IPR002201">
    <property type="entry name" value="Glyco_trans_9"/>
</dbReference>
<proteinExistence type="predicted"/>
<accession>Q01QV0</accession>
<name>Q01QV0_SOLUE</name>
<dbReference type="PANTHER" id="PTHR30160:SF15">
    <property type="entry name" value="GLYCOSYLTRANSFERASE HI_0523-RELATED"/>
    <property type="match status" value="1"/>
</dbReference>
<gene>
    <name evidence="3" type="ordered locus">Acid_7057</name>
</gene>
<evidence type="ECO:0000256" key="1">
    <source>
        <dbReference type="ARBA" id="ARBA00022676"/>
    </source>
</evidence>
<dbReference type="KEGG" id="sus:Acid_7057"/>
<protein>
    <submittedName>
        <fullName evidence="3">ADP-heptose:LPS heptosyltransferase-like protein</fullName>
    </submittedName>
</protein>
<dbReference type="Gene3D" id="3.40.50.2000">
    <property type="entry name" value="Glycogen Phosphorylase B"/>
    <property type="match status" value="1"/>
</dbReference>
<dbReference type="InParanoid" id="Q01QV0"/>
<organism evidence="3">
    <name type="scientific">Solibacter usitatus (strain Ellin6076)</name>
    <dbReference type="NCBI Taxonomy" id="234267"/>
    <lineage>
        <taxon>Bacteria</taxon>
        <taxon>Pseudomonadati</taxon>
        <taxon>Acidobacteriota</taxon>
        <taxon>Terriglobia</taxon>
        <taxon>Bryobacterales</taxon>
        <taxon>Solibacteraceae</taxon>
        <taxon>Candidatus Solibacter</taxon>
    </lineage>
</organism>